<dbReference type="Pfam" id="PF05553">
    <property type="entry name" value="DUF761"/>
    <property type="match status" value="1"/>
</dbReference>
<dbReference type="AlphaFoldDB" id="A0A7J8YS03"/>
<dbReference type="InterPro" id="IPR008480">
    <property type="entry name" value="DUF761_pln"/>
</dbReference>
<feature type="non-terminal residue" evidence="2">
    <location>
        <position position="190"/>
    </location>
</feature>
<feature type="region of interest" description="Disordered" evidence="1">
    <location>
        <begin position="18"/>
        <end position="42"/>
    </location>
</feature>
<comment type="caution">
    <text evidence="2">The sequence shown here is derived from an EMBL/GenBank/DDBJ whole genome shotgun (WGS) entry which is preliminary data.</text>
</comment>
<dbReference type="PANTHER" id="PTHR36378">
    <property type="entry name" value="COTTON FIBER PROTEIN"/>
    <property type="match status" value="1"/>
</dbReference>
<dbReference type="EMBL" id="JABFAA010341013">
    <property type="protein sequence ID" value="MBA0701854.1"/>
    <property type="molecule type" value="Genomic_DNA"/>
</dbReference>
<evidence type="ECO:0000256" key="1">
    <source>
        <dbReference type="SAM" id="MobiDB-lite"/>
    </source>
</evidence>
<organism evidence="2 3">
    <name type="scientific">Gossypium aridum</name>
    <name type="common">American cotton</name>
    <name type="synonym">Erioxylum aridum</name>
    <dbReference type="NCBI Taxonomy" id="34290"/>
    <lineage>
        <taxon>Eukaryota</taxon>
        <taxon>Viridiplantae</taxon>
        <taxon>Streptophyta</taxon>
        <taxon>Embryophyta</taxon>
        <taxon>Tracheophyta</taxon>
        <taxon>Spermatophyta</taxon>
        <taxon>Magnoliopsida</taxon>
        <taxon>eudicotyledons</taxon>
        <taxon>Gunneridae</taxon>
        <taxon>Pentapetalae</taxon>
        <taxon>rosids</taxon>
        <taxon>malvids</taxon>
        <taxon>Malvales</taxon>
        <taxon>Malvaceae</taxon>
        <taxon>Malvoideae</taxon>
        <taxon>Gossypium</taxon>
    </lineage>
</organism>
<evidence type="ECO:0000313" key="3">
    <source>
        <dbReference type="Proteomes" id="UP000593577"/>
    </source>
</evidence>
<gene>
    <name evidence="2" type="ORF">Goari_020595</name>
</gene>
<protein>
    <submittedName>
        <fullName evidence="2">Uncharacterized protein</fullName>
    </submittedName>
</protein>
<dbReference type="PANTHER" id="PTHR36378:SF1">
    <property type="entry name" value="COTTON FIBER PROTEIN"/>
    <property type="match status" value="1"/>
</dbReference>
<evidence type="ECO:0000313" key="2">
    <source>
        <dbReference type="EMBL" id="MBA0701854.1"/>
    </source>
</evidence>
<name>A0A7J8YS03_GOSAI</name>
<reference evidence="2 3" key="1">
    <citation type="journal article" date="2019" name="Genome Biol. Evol.">
        <title>Insights into the evolution of the New World diploid cottons (Gossypium, subgenus Houzingenia) based on genome sequencing.</title>
        <authorList>
            <person name="Grover C.E."/>
            <person name="Arick M.A. 2nd"/>
            <person name="Thrash A."/>
            <person name="Conover J.L."/>
            <person name="Sanders W.S."/>
            <person name="Peterson D.G."/>
            <person name="Frelichowski J.E."/>
            <person name="Scheffler J.A."/>
            <person name="Scheffler B.E."/>
            <person name="Wendel J.F."/>
        </authorList>
    </citation>
    <scope>NUCLEOTIDE SEQUENCE [LARGE SCALE GENOMIC DNA]</scope>
    <source>
        <strain evidence="2">185</strain>
        <tissue evidence="2">Leaf</tissue>
    </source>
</reference>
<accession>A0A7J8YS03</accession>
<proteinExistence type="predicted"/>
<keyword evidence="3" id="KW-1185">Reference proteome</keyword>
<dbReference type="Proteomes" id="UP000593577">
    <property type="component" value="Unassembled WGS sequence"/>
</dbReference>
<sequence length="190" mass="21420">MGEERDVAEFMDAGTLMASISRDKKKAPHDDQNSLATPHKRKRSAAVNVIKVALYMLRLKSTKSKSVQANMVPKVSWKRLLGSMRPMHLQSNQSPPPTIEAKPGFMLEPEFISVSQRTEEAIAAAPWSPMASSDSSFMSQYESPLNQEIHVMEPSEEESWFDDDGGDEMIDAKAEEFIAQFYQQIRLQNL</sequence>